<sequence>MNPMTISARVATIQNLPICELDKRQGLLVALAADIVNHETENGKLTQAEGNNALESMPYWTTLNEYMRGAGFIKLGNGHFSAAYRHHLLPQKVIKVGFKKEDSGAAYAAFCRMHQGKQGIPTIHDIQRHAGCYTVVLDELEALPQDYWGDVDDNHEVYEQFDMVRDVINYEESRECFGSELMEDLYTTAKSIRKFFEGIARFDMHSGNAMMDKHGNLVITDPVSFSADDALPQEDFMVDPDELLKEIELIAERRMIERCKARKAKRDPNGEFRRGLKVRAKRKKAADKWVKHLENEMRKRRLDDKAERRVEKRARQWFGTSIWQAQWLNNLVGDFKVIEERAAAAMMVHDAVAIQAGQALHVDKILDDMFQG</sequence>
<accession>A0AAF0IC24</accession>
<dbReference type="GO" id="GO:0016301">
    <property type="term" value="F:kinase activity"/>
    <property type="evidence" value="ECO:0007669"/>
    <property type="project" value="UniProtKB-KW"/>
</dbReference>
<dbReference type="EMBL" id="OQ507919">
    <property type="protein sequence ID" value="WEU68247.1"/>
    <property type="molecule type" value="Genomic_DNA"/>
</dbReference>
<organism evidence="1 2">
    <name type="scientific">Escherichia phage vB_Ec_Tarrare</name>
    <dbReference type="NCBI Taxonomy" id="3032379"/>
    <lineage>
        <taxon>Viruses</taxon>
        <taxon>Duplodnaviria</taxon>
        <taxon>Heunggongvirae</taxon>
        <taxon>Uroviricota</taxon>
        <taxon>Caudoviricetes</taxon>
        <taxon>Autographivirales</taxon>
        <taxon>Autotranscriptaviridae</taxon>
        <taxon>Studiervirinae</taxon>
        <taxon>Rindgevirus</taxon>
        <taxon>Rindgevirus tarrare</taxon>
    </lineage>
</organism>
<keyword evidence="2" id="KW-1185">Reference proteome</keyword>
<gene>
    <name evidence="1" type="ORF">TARRARE_1</name>
</gene>
<dbReference type="Proteomes" id="UP001222071">
    <property type="component" value="Segment"/>
</dbReference>
<evidence type="ECO:0000313" key="1">
    <source>
        <dbReference type="EMBL" id="WEU68247.1"/>
    </source>
</evidence>
<name>A0AAF0IC24_9CAUD</name>
<protein>
    <submittedName>
        <fullName evidence="1">Protein kinase</fullName>
    </submittedName>
</protein>
<keyword evidence="1" id="KW-0808">Transferase</keyword>
<reference evidence="1" key="1">
    <citation type="submission" date="2023-02" db="EMBL/GenBank/DDBJ databases">
        <authorList>
            <person name="Veilleux F.I."/>
            <person name="Ayyash I.E."/>
            <person name="Page S.T."/>
        </authorList>
    </citation>
    <scope>NUCLEOTIDE SEQUENCE</scope>
</reference>
<evidence type="ECO:0000313" key="2">
    <source>
        <dbReference type="Proteomes" id="UP001222071"/>
    </source>
</evidence>
<keyword evidence="1" id="KW-0418">Kinase</keyword>
<proteinExistence type="predicted"/>